<dbReference type="Pfam" id="PF01614">
    <property type="entry name" value="IclR_C"/>
    <property type="match status" value="1"/>
</dbReference>
<dbReference type="InterPro" id="IPR005471">
    <property type="entry name" value="Tscrpt_reg_IclR_N"/>
</dbReference>
<dbReference type="PROSITE" id="PS51077">
    <property type="entry name" value="HTH_ICLR"/>
    <property type="match status" value="1"/>
</dbReference>
<evidence type="ECO:0000313" key="6">
    <source>
        <dbReference type="EMBL" id="MBO1078423.1"/>
    </source>
</evidence>
<dbReference type="PANTHER" id="PTHR30136">
    <property type="entry name" value="HELIX-TURN-HELIX TRANSCRIPTIONAL REGULATOR, ICLR FAMILY"/>
    <property type="match status" value="1"/>
</dbReference>
<evidence type="ECO:0000256" key="2">
    <source>
        <dbReference type="ARBA" id="ARBA00023125"/>
    </source>
</evidence>
<evidence type="ECO:0000259" key="5">
    <source>
        <dbReference type="PROSITE" id="PS51078"/>
    </source>
</evidence>
<dbReference type="PROSITE" id="PS51078">
    <property type="entry name" value="ICLR_ED"/>
    <property type="match status" value="1"/>
</dbReference>
<feature type="domain" description="HTH iclR-type" evidence="4">
    <location>
        <begin position="43"/>
        <end position="105"/>
    </location>
</feature>
<dbReference type="InterPro" id="IPR014757">
    <property type="entry name" value="Tscrpt_reg_IclR_C"/>
</dbReference>
<dbReference type="Pfam" id="PF09339">
    <property type="entry name" value="HTH_IclR"/>
    <property type="match status" value="1"/>
</dbReference>
<dbReference type="EMBL" id="JACTNG010000002">
    <property type="protein sequence ID" value="MBO1078423.1"/>
    <property type="molecule type" value="Genomic_DNA"/>
</dbReference>
<dbReference type="InterPro" id="IPR036388">
    <property type="entry name" value="WH-like_DNA-bd_sf"/>
</dbReference>
<dbReference type="InterPro" id="IPR036390">
    <property type="entry name" value="WH_DNA-bd_sf"/>
</dbReference>
<keyword evidence="2" id="KW-0238">DNA-binding</keyword>
<dbReference type="SMART" id="SM00346">
    <property type="entry name" value="HTH_ICLR"/>
    <property type="match status" value="1"/>
</dbReference>
<feature type="domain" description="IclR-ED" evidence="5">
    <location>
        <begin position="106"/>
        <end position="291"/>
    </location>
</feature>
<dbReference type="Gene3D" id="3.30.450.40">
    <property type="match status" value="1"/>
</dbReference>
<accession>A0ABS3KPA0</accession>
<organism evidence="6 7">
    <name type="scientific">Roseomonas haemaphysalidis</name>
    <dbReference type="NCBI Taxonomy" id="2768162"/>
    <lineage>
        <taxon>Bacteria</taxon>
        <taxon>Pseudomonadati</taxon>
        <taxon>Pseudomonadota</taxon>
        <taxon>Alphaproteobacteria</taxon>
        <taxon>Acetobacterales</taxon>
        <taxon>Roseomonadaceae</taxon>
        <taxon>Roseomonas</taxon>
    </lineage>
</organism>
<protein>
    <submittedName>
        <fullName evidence="6">IclR family transcriptional regulator</fullName>
    </submittedName>
</protein>
<dbReference type="Proteomes" id="UP001518989">
    <property type="component" value="Unassembled WGS sequence"/>
</dbReference>
<dbReference type="InterPro" id="IPR050707">
    <property type="entry name" value="HTH_MetabolicPath_Reg"/>
</dbReference>
<reference evidence="6 7" key="1">
    <citation type="submission" date="2020-09" db="EMBL/GenBank/DDBJ databases">
        <title>Roseomonas.</title>
        <authorList>
            <person name="Zhu W."/>
        </authorList>
    </citation>
    <scope>NUCLEOTIDE SEQUENCE [LARGE SCALE GENOMIC DNA]</scope>
    <source>
        <strain evidence="6 7">573</strain>
    </source>
</reference>
<evidence type="ECO:0000256" key="3">
    <source>
        <dbReference type="ARBA" id="ARBA00023163"/>
    </source>
</evidence>
<evidence type="ECO:0000256" key="1">
    <source>
        <dbReference type="ARBA" id="ARBA00023015"/>
    </source>
</evidence>
<dbReference type="Gene3D" id="1.10.10.10">
    <property type="entry name" value="Winged helix-like DNA-binding domain superfamily/Winged helix DNA-binding domain"/>
    <property type="match status" value="1"/>
</dbReference>
<keyword evidence="1" id="KW-0805">Transcription regulation</keyword>
<gene>
    <name evidence="6" type="ORF">IAI61_05230</name>
</gene>
<evidence type="ECO:0000259" key="4">
    <source>
        <dbReference type="PROSITE" id="PS51077"/>
    </source>
</evidence>
<proteinExistence type="predicted"/>
<dbReference type="SUPFAM" id="SSF46785">
    <property type="entry name" value="Winged helix' DNA-binding domain"/>
    <property type="match status" value="1"/>
</dbReference>
<dbReference type="SUPFAM" id="SSF55781">
    <property type="entry name" value="GAF domain-like"/>
    <property type="match status" value="1"/>
</dbReference>
<dbReference type="PANTHER" id="PTHR30136:SF34">
    <property type="entry name" value="TRANSCRIPTIONAL REGULATOR"/>
    <property type="match status" value="1"/>
</dbReference>
<keyword evidence="3" id="KW-0804">Transcription</keyword>
<name>A0ABS3KPA0_9PROT</name>
<comment type="caution">
    <text evidence="6">The sequence shown here is derived from an EMBL/GenBank/DDBJ whole genome shotgun (WGS) entry which is preliminary data.</text>
</comment>
<dbReference type="InterPro" id="IPR029016">
    <property type="entry name" value="GAF-like_dom_sf"/>
</dbReference>
<keyword evidence="7" id="KW-1185">Reference proteome</keyword>
<sequence length="305" mass="32306">MTVSIKKTKVRNPNIGSEGLQGVADIEPAPRLRAGADNPKNTVQSAAKVFAVLRAFDASLPELTLAEIAARAGTDRGTAFRLIHTLEALGYLRGVPGTRRFRLSLQCMELGFAALSAHGLPDHAAALLRELVPELGDAASFGTAENGDVIYLARVQAGLERHGVARPPGTRVGAYATALGHAILAFLPPEEQEAQLAQRERVKLSERTLTDLGALLARLREVREQGFAVSDGENAYGLRTVAVPVFDAEGRPYAGLSLTGDASRWPLDSFVAQGLPRLQAAAGELGQALRLSRSAIAARHRGATA</sequence>
<evidence type="ECO:0000313" key="7">
    <source>
        <dbReference type="Proteomes" id="UP001518989"/>
    </source>
</evidence>